<feature type="compositionally biased region" description="Basic and acidic residues" evidence="4">
    <location>
        <begin position="640"/>
        <end position="669"/>
    </location>
</feature>
<feature type="transmembrane region" description="Helical" evidence="5">
    <location>
        <begin position="1157"/>
        <end position="1178"/>
    </location>
</feature>
<feature type="compositionally biased region" description="Basic residues" evidence="4">
    <location>
        <begin position="293"/>
        <end position="322"/>
    </location>
</feature>
<dbReference type="EC" id="5.2.1.8" evidence="1"/>
<keyword evidence="2" id="KW-0697">Rotamase</keyword>
<evidence type="ECO:0000256" key="1">
    <source>
        <dbReference type="ARBA" id="ARBA00013194"/>
    </source>
</evidence>
<dbReference type="PROSITE" id="PS50072">
    <property type="entry name" value="CSA_PPIASE_2"/>
    <property type="match status" value="1"/>
</dbReference>
<feature type="compositionally biased region" description="Basic and acidic residues" evidence="4">
    <location>
        <begin position="397"/>
        <end position="629"/>
    </location>
</feature>
<dbReference type="Proteomes" id="UP000694941">
    <property type="component" value="Unplaced"/>
</dbReference>
<reference evidence="8 9" key="1">
    <citation type="submission" date="2025-05" db="UniProtKB">
        <authorList>
            <consortium name="RefSeq"/>
        </authorList>
    </citation>
    <scope>IDENTIFICATION</scope>
    <source>
        <tissue evidence="8 9">Muscle</tissue>
    </source>
</reference>
<dbReference type="SUPFAM" id="SSF50891">
    <property type="entry name" value="Cyclophilin-like"/>
    <property type="match status" value="1"/>
</dbReference>
<dbReference type="PRINTS" id="PR00153">
    <property type="entry name" value="CSAPPISMRASE"/>
</dbReference>
<dbReference type="InterPro" id="IPR002130">
    <property type="entry name" value="Cyclophilin-type_PPIase_dom"/>
</dbReference>
<name>A0ABM1B814_LIMPO</name>
<feature type="domain" description="PPIase cyclophilin-type" evidence="6">
    <location>
        <begin position="12"/>
        <end position="177"/>
    </location>
</feature>
<feature type="compositionally biased region" description="Low complexity" evidence="4">
    <location>
        <begin position="193"/>
        <end position="202"/>
    </location>
</feature>
<dbReference type="RefSeq" id="XP_013776687.1">
    <property type="nucleotide sequence ID" value="XM_013921233.2"/>
</dbReference>
<feature type="compositionally biased region" description="Basic and acidic residues" evidence="4">
    <location>
        <begin position="851"/>
        <end position="890"/>
    </location>
</feature>
<evidence type="ECO:0000256" key="4">
    <source>
        <dbReference type="SAM" id="MobiDB-lite"/>
    </source>
</evidence>
<dbReference type="PANTHER" id="PTHR11071:SF565">
    <property type="entry name" value="MOCA-CYP, ISOFORM A"/>
    <property type="match status" value="1"/>
</dbReference>
<evidence type="ECO:0000259" key="6">
    <source>
        <dbReference type="PROSITE" id="PS50072"/>
    </source>
</evidence>
<evidence type="ECO:0000256" key="5">
    <source>
        <dbReference type="SAM" id="Phobius"/>
    </source>
</evidence>
<keyword evidence="5" id="KW-1133">Transmembrane helix</keyword>
<dbReference type="Gene3D" id="2.40.100.10">
    <property type="entry name" value="Cyclophilin-like"/>
    <property type="match status" value="1"/>
</dbReference>
<dbReference type="InterPro" id="IPR020892">
    <property type="entry name" value="Cyclophilin-type_PPIase_CS"/>
</dbReference>
<proteinExistence type="predicted"/>
<keyword evidence="5" id="KW-0812">Transmembrane</keyword>
<accession>A0ABM1B814</accession>
<feature type="region of interest" description="Disordered" evidence="4">
    <location>
        <begin position="1099"/>
        <end position="1149"/>
    </location>
</feature>
<dbReference type="PANTHER" id="PTHR11071">
    <property type="entry name" value="PEPTIDYL-PROLYL CIS-TRANS ISOMERASE"/>
    <property type="match status" value="1"/>
</dbReference>
<feature type="compositionally biased region" description="Basic residues" evidence="4">
    <location>
        <begin position="212"/>
        <end position="233"/>
    </location>
</feature>
<feature type="compositionally biased region" description="Polar residues" evidence="4">
    <location>
        <begin position="817"/>
        <end position="828"/>
    </location>
</feature>
<feature type="compositionally biased region" description="Basic and acidic residues" evidence="4">
    <location>
        <begin position="234"/>
        <end position="248"/>
    </location>
</feature>
<evidence type="ECO:0000313" key="8">
    <source>
        <dbReference type="RefSeq" id="XP_013776687.1"/>
    </source>
</evidence>
<keyword evidence="5" id="KW-0472">Membrane</keyword>
<organism evidence="7 10">
    <name type="scientific">Limulus polyphemus</name>
    <name type="common">Atlantic horseshoe crab</name>
    <dbReference type="NCBI Taxonomy" id="6850"/>
    <lineage>
        <taxon>Eukaryota</taxon>
        <taxon>Metazoa</taxon>
        <taxon>Ecdysozoa</taxon>
        <taxon>Arthropoda</taxon>
        <taxon>Chelicerata</taxon>
        <taxon>Merostomata</taxon>
        <taxon>Xiphosura</taxon>
        <taxon>Limulidae</taxon>
        <taxon>Limulus</taxon>
    </lineage>
</organism>
<evidence type="ECO:0000256" key="3">
    <source>
        <dbReference type="ARBA" id="ARBA00023235"/>
    </source>
</evidence>
<evidence type="ECO:0000313" key="7">
    <source>
        <dbReference type="Proteomes" id="UP000694941"/>
    </source>
</evidence>
<dbReference type="RefSeq" id="XP_013776689.1">
    <property type="nucleotide sequence ID" value="XM_013921235.2"/>
</dbReference>
<keyword evidence="7" id="KW-1185">Reference proteome</keyword>
<evidence type="ECO:0000256" key="2">
    <source>
        <dbReference type="ARBA" id="ARBA00023110"/>
    </source>
</evidence>
<dbReference type="RefSeq" id="XP_013776688.1">
    <property type="nucleotide sequence ID" value="XM_013921234.2"/>
</dbReference>
<sequence length="1186" mass="136937">MTVEKKYRPRCFFDVEIGGQSAGRIIFELFSDVCPITCENFRALCTGEKGTGKTTEKPLHYKGSPFHRVVKNFMIQGGDISAGNGTGGESIYGGTFKDECFDKKHDKSFLLSMANRGKDTNGSQFFILTQPAAHLDGNHVVFGHVMSGEEVVKEIENQKVDQDSRPLTDVVISNCGELVLKLKPKEKKKKTVDVSSVSSSGSESEDSDEVKSKKKKHKKHKKKSKHKKEKKQSKKESSKQKEEKKQKDDDYECSIQPEDIPEIPANRFLLRRTSPNPGPGDQRFLYQGEMRRYQRRPKISRSGRKIKGRGFMRYRTPSRSRSRSGSETPPHWKQAQARVKSLRENELANRIALEDDEAGQLEQSSTTDDDEGVRSGAGDASATQRLRSTAAANGIAVRKDYESESRRDRKDVNHEKADKIARTESTEGRSTLDKIPKDKKDGERIKERQRSRSRERNRDPSKDRYRKSEEKSQRDEKRSRQEKSDLLKREKKTRDRSERSGEDREFNDTKKNKEKYRDDSDKTGKRKSLEKDLNVKESHHREKRESNREARHQEKKDSNKESHHHDKRDSSKETHHQDKRESSKETHYKNKNKETYYEDKRGFSKDHLYQEKTDNIREARHQDKREISQETHQQNKRNSHREVYRQEKKVSSRESHHREKRERDDHLQEKNYPIENEREKKQNVSSKEINEKSTHLLVDVEKDNHNKETDTKDHGDIDESDHKTPEITQKEKTPVHNKSKDELSYDVEKNILIENTEPDSKIESPKLHDDQSDTEKPSLQEKGNENEGGVLSPELQEATEYNHKKNYADISKVPDSNVKNSSVETEAVTSFEIENLPEHKDSANDYSMVKSTREDQHQDDFSKEKCDKEENYISKEANKQTVEQEEHHTLESVFLPSDIPLPDMEPQKPPKEYTFPEPPKDISYQALSVDMQEKHIPKETVSKKLVTDQMKLKENVEDFSKREFLDPSAVELNETNASSEVENVSVQEEQDLKILPADKNLMSNLNEIPAVEKTEEKDVTVITGTPTPKESKSEHSSKQNKSKAVEDDTLTLHISPAEPETKDTGSHLENIPPPAFHIPLPEEGDSSVYQSSENVLVAESHKEIPEKENIQEEKLEFKPEDSDQHVRNKKTLFRERKNSSMKRKQEEKDQLVAVPEVVAAALVVVAVLIALEATKVLIRIRKKEKR</sequence>
<feature type="region of interest" description="Disordered" evidence="4">
    <location>
        <begin position="189"/>
        <end position="920"/>
    </location>
</feature>
<dbReference type="GeneID" id="106461414"/>
<gene>
    <name evidence="8 9 10" type="primary">LOC106461414</name>
</gene>
<keyword evidence="3" id="KW-0413">Isomerase</keyword>
<feature type="compositionally biased region" description="Basic and acidic residues" evidence="4">
    <location>
        <begin position="675"/>
        <end position="751"/>
    </location>
</feature>
<feature type="compositionally biased region" description="Polar residues" evidence="4">
    <location>
        <begin position="381"/>
        <end position="391"/>
    </location>
</feature>
<protein>
    <recommendedName>
        <fullName evidence="1">peptidylprolyl isomerase</fullName>
        <ecNumber evidence="1">5.2.1.8</ecNumber>
    </recommendedName>
</protein>
<dbReference type="Pfam" id="PF00160">
    <property type="entry name" value="Pro_isomerase"/>
    <property type="match status" value="1"/>
</dbReference>
<feature type="compositionally biased region" description="Basic and acidic residues" evidence="4">
    <location>
        <begin position="758"/>
        <end position="785"/>
    </location>
</feature>
<dbReference type="PROSITE" id="PS00170">
    <property type="entry name" value="CSA_PPIASE_1"/>
    <property type="match status" value="1"/>
</dbReference>
<feature type="region of interest" description="Disordered" evidence="4">
    <location>
        <begin position="1016"/>
        <end position="1069"/>
    </location>
</feature>
<evidence type="ECO:0000313" key="9">
    <source>
        <dbReference type="RefSeq" id="XP_013776688.1"/>
    </source>
</evidence>
<evidence type="ECO:0000313" key="10">
    <source>
        <dbReference type="RefSeq" id="XP_013776689.1"/>
    </source>
</evidence>
<dbReference type="InterPro" id="IPR029000">
    <property type="entry name" value="Cyclophilin-like_dom_sf"/>
</dbReference>